<proteinExistence type="predicted"/>
<dbReference type="Proteomes" id="UP000027265">
    <property type="component" value="Unassembled WGS sequence"/>
</dbReference>
<gene>
    <name evidence="1" type="ORF">JAAARDRAFT_561395</name>
</gene>
<accession>A0A067Q125</accession>
<reference evidence="2" key="1">
    <citation type="journal article" date="2014" name="Proc. Natl. Acad. Sci. U.S.A.">
        <title>Extensive sampling of basidiomycete genomes demonstrates inadequacy of the white-rot/brown-rot paradigm for wood decay fungi.</title>
        <authorList>
            <person name="Riley R."/>
            <person name="Salamov A.A."/>
            <person name="Brown D.W."/>
            <person name="Nagy L.G."/>
            <person name="Floudas D."/>
            <person name="Held B.W."/>
            <person name="Levasseur A."/>
            <person name="Lombard V."/>
            <person name="Morin E."/>
            <person name="Otillar R."/>
            <person name="Lindquist E.A."/>
            <person name="Sun H."/>
            <person name="LaButti K.M."/>
            <person name="Schmutz J."/>
            <person name="Jabbour D."/>
            <person name="Luo H."/>
            <person name="Baker S.E."/>
            <person name="Pisabarro A.G."/>
            <person name="Walton J.D."/>
            <person name="Blanchette R.A."/>
            <person name="Henrissat B."/>
            <person name="Martin F."/>
            <person name="Cullen D."/>
            <person name="Hibbett D.S."/>
            <person name="Grigoriev I.V."/>
        </authorList>
    </citation>
    <scope>NUCLEOTIDE SEQUENCE [LARGE SCALE GENOMIC DNA]</scope>
    <source>
        <strain evidence="2">MUCL 33604</strain>
    </source>
</reference>
<evidence type="ECO:0000313" key="1">
    <source>
        <dbReference type="EMBL" id="KDQ60773.1"/>
    </source>
</evidence>
<dbReference type="AlphaFoldDB" id="A0A067Q125"/>
<organism evidence="1 2">
    <name type="scientific">Jaapia argillacea MUCL 33604</name>
    <dbReference type="NCBI Taxonomy" id="933084"/>
    <lineage>
        <taxon>Eukaryota</taxon>
        <taxon>Fungi</taxon>
        <taxon>Dikarya</taxon>
        <taxon>Basidiomycota</taxon>
        <taxon>Agaricomycotina</taxon>
        <taxon>Agaricomycetes</taxon>
        <taxon>Agaricomycetidae</taxon>
        <taxon>Jaapiales</taxon>
        <taxon>Jaapiaceae</taxon>
        <taxon>Jaapia</taxon>
    </lineage>
</organism>
<evidence type="ECO:0000313" key="2">
    <source>
        <dbReference type="Proteomes" id="UP000027265"/>
    </source>
</evidence>
<keyword evidence="2" id="KW-1185">Reference proteome</keyword>
<sequence>MVLRRRGSSPTWQHLTLMNLHPTTTRQSPSTLQLLLSSGRLIQLSRSIVLLRRKPLFDFCRLSWTVIPLGFGALEVSCDEMYALLTLGASHVVNIY</sequence>
<dbReference type="HOGENOM" id="CLU_2360032_0_0_1"/>
<dbReference type="EMBL" id="KL197713">
    <property type="protein sequence ID" value="KDQ60773.1"/>
    <property type="molecule type" value="Genomic_DNA"/>
</dbReference>
<dbReference type="InParanoid" id="A0A067Q125"/>
<protein>
    <submittedName>
        <fullName evidence="1">Uncharacterized protein</fullName>
    </submittedName>
</protein>
<name>A0A067Q125_9AGAM</name>